<sequence length="90" mass="10409">MYSLTFSPIHRFSIIKASSLHLFDHFTSSNLHVIMFLLQVRSVSQSSVLILLCFFLFLSFCSEEIGDDVEDNEVEADGDYVEEDEFEDDF</sequence>
<name>A0A2K3LC25_TRIPR</name>
<evidence type="ECO:0000313" key="2">
    <source>
        <dbReference type="Proteomes" id="UP000236291"/>
    </source>
</evidence>
<reference evidence="1 2" key="1">
    <citation type="journal article" date="2014" name="Am. J. Bot.">
        <title>Genome assembly and annotation for red clover (Trifolium pratense; Fabaceae).</title>
        <authorList>
            <person name="Istvanek J."/>
            <person name="Jaros M."/>
            <person name="Krenek A."/>
            <person name="Repkova J."/>
        </authorList>
    </citation>
    <scope>NUCLEOTIDE SEQUENCE [LARGE SCALE GENOMIC DNA]</scope>
    <source>
        <strain evidence="2">cv. Tatra</strain>
        <tissue evidence="1">Young leaves</tissue>
    </source>
</reference>
<dbReference type="AlphaFoldDB" id="A0A2K3LC25"/>
<proteinExistence type="predicted"/>
<dbReference type="Proteomes" id="UP000236291">
    <property type="component" value="Unassembled WGS sequence"/>
</dbReference>
<organism evidence="1 2">
    <name type="scientific">Trifolium pratense</name>
    <name type="common">Red clover</name>
    <dbReference type="NCBI Taxonomy" id="57577"/>
    <lineage>
        <taxon>Eukaryota</taxon>
        <taxon>Viridiplantae</taxon>
        <taxon>Streptophyta</taxon>
        <taxon>Embryophyta</taxon>
        <taxon>Tracheophyta</taxon>
        <taxon>Spermatophyta</taxon>
        <taxon>Magnoliopsida</taxon>
        <taxon>eudicotyledons</taxon>
        <taxon>Gunneridae</taxon>
        <taxon>Pentapetalae</taxon>
        <taxon>rosids</taxon>
        <taxon>fabids</taxon>
        <taxon>Fabales</taxon>
        <taxon>Fabaceae</taxon>
        <taxon>Papilionoideae</taxon>
        <taxon>50 kb inversion clade</taxon>
        <taxon>NPAAA clade</taxon>
        <taxon>Hologalegina</taxon>
        <taxon>IRL clade</taxon>
        <taxon>Trifolieae</taxon>
        <taxon>Trifolium</taxon>
    </lineage>
</organism>
<comment type="caution">
    <text evidence="1">The sequence shown here is derived from an EMBL/GenBank/DDBJ whole genome shotgun (WGS) entry which is preliminary data.</text>
</comment>
<reference evidence="1 2" key="2">
    <citation type="journal article" date="2017" name="Front. Plant Sci.">
        <title>Gene Classification and Mining of Molecular Markers Useful in Red Clover (Trifolium pratense) Breeding.</title>
        <authorList>
            <person name="Istvanek J."/>
            <person name="Dluhosova J."/>
            <person name="Dluhos P."/>
            <person name="Patkova L."/>
            <person name="Nedelnik J."/>
            <person name="Repkova J."/>
        </authorList>
    </citation>
    <scope>NUCLEOTIDE SEQUENCE [LARGE SCALE GENOMIC DNA]</scope>
    <source>
        <strain evidence="2">cv. Tatra</strain>
        <tissue evidence="1">Young leaves</tissue>
    </source>
</reference>
<gene>
    <name evidence="1" type="ORF">L195_g032040</name>
</gene>
<protein>
    <submittedName>
        <fullName evidence="1">Uncharacterized protein</fullName>
    </submittedName>
</protein>
<evidence type="ECO:0000313" key="1">
    <source>
        <dbReference type="EMBL" id="PNX76095.1"/>
    </source>
</evidence>
<dbReference type="EMBL" id="ASHM01030105">
    <property type="protein sequence ID" value="PNX76095.1"/>
    <property type="molecule type" value="Genomic_DNA"/>
</dbReference>
<accession>A0A2K3LC25</accession>